<comment type="similarity">
    <text evidence="1">Belongs to the HesB/IscA family.</text>
</comment>
<dbReference type="FunFam" id="2.60.300.12:FF:000001">
    <property type="entry name" value="Iron-binding protein IscA"/>
    <property type="match status" value="1"/>
</dbReference>
<organism evidence="3">
    <name type="scientific">metagenome</name>
    <dbReference type="NCBI Taxonomy" id="256318"/>
    <lineage>
        <taxon>unclassified sequences</taxon>
        <taxon>metagenomes</taxon>
    </lineage>
</organism>
<dbReference type="InterPro" id="IPR017870">
    <property type="entry name" value="FeS_cluster_insertion_CS"/>
</dbReference>
<name>A0A380T7Z0_9ZZZZ</name>
<sequence>MIMPASASFLPCSALAPAHSRHGAMRWRLLKPVLLVRHDSNRRVCSEVNMPELGTGLHQPISVTAAAAARVKAILAEKGPGAGLLRIGVRTRGCSGMAYSLEFTDAKGPLDEVVEAHGVTFLIDPQATMFIFGSEMDYVEGKLESGFVFRNPNEKGRCGCGESFHV</sequence>
<dbReference type="GO" id="GO:0051537">
    <property type="term" value="F:2 iron, 2 sulfur cluster binding"/>
    <property type="evidence" value="ECO:0007669"/>
    <property type="project" value="TreeGrafter"/>
</dbReference>
<gene>
    <name evidence="3" type="ORF">DF3PB_1060013</name>
</gene>
<accession>A0A380T7Z0</accession>
<dbReference type="NCBIfam" id="TIGR00049">
    <property type="entry name" value="iron-sulfur cluster assembly accessory protein"/>
    <property type="match status" value="1"/>
</dbReference>
<evidence type="ECO:0000313" key="3">
    <source>
        <dbReference type="EMBL" id="SUS03659.1"/>
    </source>
</evidence>
<dbReference type="PROSITE" id="PS01152">
    <property type="entry name" value="HESB"/>
    <property type="match status" value="1"/>
</dbReference>
<dbReference type="InterPro" id="IPR000361">
    <property type="entry name" value="ATAP_core_dom"/>
</dbReference>
<dbReference type="Gene3D" id="2.60.300.12">
    <property type="entry name" value="HesB-like domain"/>
    <property type="match status" value="1"/>
</dbReference>
<dbReference type="GO" id="GO:0016226">
    <property type="term" value="P:iron-sulfur cluster assembly"/>
    <property type="evidence" value="ECO:0007669"/>
    <property type="project" value="InterPro"/>
</dbReference>
<dbReference type="InterPro" id="IPR035903">
    <property type="entry name" value="HesB-like_dom_sf"/>
</dbReference>
<dbReference type="InterPro" id="IPR050322">
    <property type="entry name" value="Fe-S_cluster_asmbl/transfer"/>
</dbReference>
<dbReference type="GO" id="GO:0005739">
    <property type="term" value="C:mitochondrion"/>
    <property type="evidence" value="ECO:0007669"/>
    <property type="project" value="TreeGrafter"/>
</dbReference>
<proteinExistence type="inferred from homology"/>
<dbReference type="Pfam" id="PF01521">
    <property type="entry name" value="Fe-S_biosyn"/>
    <property type="match status" value="1"/>
</dbReference>
<dbReference type="PANTHER" id="PTHR10072">
    <property type="entry name" value="IRON-SULFUR CLUSTER ASSEMBLY PROTEIN"/>
    <property type="match status" value="1"/>
</dbReference>
<protein>
    <submittedName>
        <fullName evidence="3">FeS cluster assembly protein (Modular protein)</fullName>
    </submittedName>
</protein>
<dbReference type="SUPFAM" id="SSF89360">
    <property type="entry name" value="HesB-like domain"/>
    <property type="match status" value="1"/>
</dbReference>
<feature type="domain" description="Core" evidence="2">
    <location>
        <begin position="61"/>
        <end position="162"/>
    </location>
</feature>
<dbReference type="EMBL" id="UIDG01000009">
    <property type="protein sequence ID" value="SUS03659.1"/>
    <property type="molecule type" value="Genomic_DNA"/>
</dbReference>
<evidence type="ECO:0000256" key="1">
    <source>
        <dbReference type="ARBA" id="ARBA00006718"/>
    </source>
</evidence>
<reference evidence="3" key="1">
    <citation type="submission" date="2018-07" db="EMBL/GenBank/DDBJ databases">
        <authorList>
            <person name="Quirk P.G."/>
            <person name="Krulwich T.A."/>
        </authorList>
    </citation>
    <scope>NUCLEOTIDE SEQUENCE</scope>
</reference>
<dbReference type="InterPro" id="IPR016092">
    <property type="entry name" value="ATAP"/>
</dbReference>
<dbReference type="AlphaFoldDB" id="A0A380T7Z0"/>
<dbReference type="PANTHER" id="PTHR10072:SF41">
    <property type="entry name" value="IRON-SULFUR CLUSTER ASSEMBLY 1 HOMOLOG, MITOCHONDRIAL"/>
    <property type="match status" value="1"/>
</dbReference>
<evidence type="ECO:0000259" key="2">
    <source>
        <dbReference type="Pfam" id="PF01521"/>
    </source>
</evidence>